<dbReference type="Pfam" id="PF03496">
    <property type="entry name" value="ADPrib_exo_Tox"/>
    <property type="match status" value="1"/>
</dbReference>
<accession>A0ABP8JCS9</accession>
<dbReference type="EMBL" id="BAABFR010000016">
    <property type="protein sequence ID" value="GAA4388805.1"/>
    <property type="molecule type" value="Genomic_DNA"/>
</dbReference>
<gene>
    <name evidence="2" type="ORF">GCM10023147_14760</name>
</gene>
<organism evidence="2 3">
    <name type="scientific">Tsukamurella soli</name>
    <dbReference type="NCBI Taxonomy" id="644556"/>
    <lineage>
        <taxon>Bacteria</taxon>
        <taxon>Bacillati</taxon>
        <taxon>Actinomycetota</taxon>
        <taxon>Actinomycetes</taxon>
        <taxon>Mycobacteriales</taxon>
        <taxon>Tsukamurellaceae</taxon>
        <taxon>Tsukamurella</taxon>
    </lineage>
</organism>
<name>A0ABP8JCS9_9ACTN</name>
<evidence type="ECO:0000259" key="1">
    <source>
        <dbReference type="Pfam" id="PF03496"/>
    </source>
</evidence>
<keyword evidence="3" id="KW-1185">Reference proteome</keyword>
<dbReference type="Gene3D" id="3.90.176.10">
    <property type="entry name" value="Toxin ADP-ribosyltransferase, Chain A, domain 1"/>
    <property type="match status" value="1"/>
</dbReference>
<dbReference type="InterPro" id="IPR003540">
    <property type="entry name" value="ADP-ribosyltransferase"/>
</dbReference>
<sequence>MIEYTGEGHKRINGWLRRGGMPADPWAAARVRDLDAVLAKNPMQSETVLVRTVDLDAFRLAGGGDLARVVGVVRVERGYLSTTMYADGGRTKAYADPVRLIVRLPAGTPAAAVGELSVAGQGEVLLGRGLRYVLSDPAYDPGIGMWVVVMEIV</sequence>
<protein>
    <recommendedName>
        <fullName evidence="1">ADP ribosyltransferase domain-containing protein</fullName>
    </recommendedName>
</protein>
<comment type="caution">
    <text evidence="2">The sequence shown here is derived from an EMBL/GenBank/DDBJ whole genome shotgun (WGS) entry which is preliminary data.</text>
</comment>
<dbReference type="SUPFAM" id="SSF56399">
    <property type="entry name" value="ADP-ribosylation"/>
    <property type="match status" value="1"/>
</dbReference>
<dbReference type="Proteomes" id="UP001500635">
    <property type="component" value="Unassembled WGS sequence"/>
</dbReference>
<proteinExistence type="predicted"/>
<feature type="domain" description="ADP ribosyltransferase" evidence="1">
    <location>
        <begin position="3"/>
        <end position="133"/>
    </location>
</feature>
<reference evidence="3" key="1">
    <citation type="journal article" date="2019" name="Int. J. Syst. Evol. Microbiol.">
        <title>The Global Catalogue of Microorganisms (GCM) 10K type strain sequencing project: providing services to taxonomists for standard genome sequencing and annotation.</title>
        <authorList>
            <consortium name="The Broad Institute Genomics Platform"/>
            <consortium name="The Broad Institute Genome Sequencing Center for Infectious Disease"/>
            <person name="Wu L."/>
            <person name="Ma J."/>
        </authorList>
    </citation>
    <scope>NUCLEOTIDE SEQUENCE [LARGE SCALE GENOMIC DNA]</scope>
    <source>
        <strain evidence="3">JCM 17688</strain>
    </source>
</reference>
<evidence type="ECO:0000313" key="3">
    <source>
        <dbReference type="Proteomes" id="UP001500635"/>
    </source>
</evidence>
<dbReference type="PROSITE" id="PS51996">
    <property type="entry name" value="TR_MART"/>
    <property type="match status" value="1"/>
</dbReference>
<evidence type="ECO:0000313" key="2">
    <source>
        <dbReference type="EMBL" id="GAA4388805.1"/>
    </source>
</evidence>